<dbReference type="GO" id="GO:0061504">
    <property type="term" value="P:cyclic threonylcarbamoyladenosine biosynthetic process"/>
    <property type="evidence" value="ECO:0007669"/>
    <property type="project" value="TreeGrafter"/>
</dbReference>
<comment type="similarity">
    <text evidence="1">Belongs to the HesA/MoeB/ThiF family.</text>
</comment>
<dbReference type="Proteomes" id="UP000029264">
    <property type="component" value="Unassembled WGS sequence"/>
</dbReference>
<dbReference type="CDD" id="cd00757">
    <property type="entry name" value="ThiF_MoeB_HesA_family"/>
    <property type="match status" value="1"/>
</dbReference>
<comment type="caution">
    <text evidence="3">The sequence shown here is derived from an EMBL/GenBank/DDBJ whole genome shotgun (WGS) entry which is preliminary data.</text>
</comment>
<evidence type="ECO:0000259" key="2">
    <source>
        <dbReference type="Pfam" id="PF00899"/>
    </source>
</evidence>
<proteinExistence type="inferred from homology"/>
<dbReference type="EMBL" id="JPEO01000002">
    <property type="protein sequence ID" value="KFZ38371.1"/>
    <property type="molecule type" value="Genomic_DNA"/>
</dbReference>
<dbReference type="SUPFAM" id="SSF69572">
    <property type="entry name" value="Activating enzymes of the ubiquitin-like proteins"/>
    <property type="match status" value="1"/>
</dbReference>
<dbReference type="InterPro" id="IPR000594">
    <property type="entry name" value="ThiF_NAD_FAD-bd"/>
</dbReference>
<keyword evidence="4" id="KW-1185">Reference proteome</keyword>
<dbReference type="eggNOG" id="COG0476">
    <property type="taxonomic scope" value="Bacteria"/>
</dbReference>
<name>A0A094K165_9GAMM</name>
<gene>
    <name evidence="3" type="ORF">HR45_02690</name>
</gene>
<organism evidence="3 4">
    <name type="scientific">Shewanella mangrovi</name>
    <dbReference type="NCBI Taxonomy" id="1515746"/>
    <lineage>
        <taxon>Bacteria</taxon>
        <taxon>Pseudomonadati</taxon>
        <taxon>Pseudomonadota</taxon>
        <taxon>Gammaproteobacteria</taxon>
        <taxon>Alteromonadales</taxon>
        <taxon>Shewanellaceae</taxon>
        <taxon>Shewanella</taxon>
    </lineage>
</organism>
<dbReference type="GO" id="GO:0061503">
    <property type="term" value="F:tRNA threonylcarbamoyladenosine dehydratase"/>
    <property type="evidence" value="ECO:0007669"/>
    <property type="project" value="TreeGrafter"/>
</dbReference>
<dbReference type="PANTHER" id="PTHR43267:SF2">
    <property type="entry name" value="TRNA THREONYLCARBAMOYLADENOSINE DEHYDRATASE 1-RELATED"/>
    <property type="match status" value="1"/>
</dbReference>
<dbReference type="STRING" id="1515746.HR45_02690"/>
<dbReference type="GO" id="GO:0008641">
    <property type="term" value="F:ubiquitin-like modifier activating enzyme activity"/>
    <property type="evidence" value="ECO:0007669"/>
    <property type="project" value="InterPro"/>
</dbReference>
<dbReference type="OrthoDB" id="9804286at2"/>
<dbReference type="RefSeq" id="WP_037439511.1">
    <property type="nucleotide sequence ID" value="NZ_JPEO01000002.1"/>
</dbReference>
<dbReference type="FunFam" id="3.40.50.720:FF:000080">
    <property type="entry name" value="Thiazole biosynthesis adenylyltransferase ThiF"/>
    <property type="match status" value="1"/>
</dbReference>
<evidence type="ECO:0000313" key="4">
    <source>
        <dbReference type="Proteomes" id="UP000029264"/>
    </source>
</evidence>
<dbReference type="Gene3D" id="3.40.50.720">
    <property type="entry name" value="NAD(P)-binding Rossmann-like Domain"/>
    <property type="match status" value="1"/>
</dbReference>
<accession>A0A094K165</accession>
<sequence>MRTKQNALSDRQFIRYSKQIMLPAYGERGQLNLLNSHVVIVGLGGLGQQAAQLLAAAGVGQLTLIDPDKVALDNLPRQTLYRDSHIAQAKVLVAARKLRQRYNEVAINTIVGAFDESKAHCLRDADLVLDCSDNFACRHALSRVTFAQTTALLSAAISAEQAWLALFVAEDVAEAGCLHCVFPTGTKTAQSCASQGVMGSAVATVASLQAELALRHLSGQPNHLFGQLLHIDFTHWRFNKLRRSRDPVCNNCATALRKCS</sequence>
<feature type="domain" description="THIF-type NAD/FAD binding fold" evidence="2">
    <location>
        <begin position="16"/>
        <end position="250"/>
    </location>
</feature>
<dbReference type="PANTHER" id="PTHR43267">
    <property type="entry name" value="TRNA THREONYLCARBAMOYLADENOSINE DEHYDRATASE"/>
    <property type="match status" value="1"/>
</dbReference>
<evidence type="ECO:0000313" key="3">
    <source>
        <dbReference type="EMBL" id="KFZ38371.1"/>
    </source>
</evidence>
<protein>
    <recommendedName>
        <fullName evidence="2">THIF-type NAD/FAD binding fold domain-containing protein</fullName>
    </recommendedName>
</protein>
<evidence type="ECO:0000256" key="1">
    <source>
        <dbReference type="ARBA" id="ARBA00009919"/>
    </source>
</evidence>
<dbReference type="InterPro" id="IPR045886">
    <property type="entry name" value="ThiF/MoeB/HesA"/>
</dbReference>
<dbReference type="Pfam" id="PF00899">
    <property type="entry name" value="ThiF"/>
    <property type="match status" value="1"/>
</dbReference>
<reference evidence="3 4" key="1">
    <citation type="submission" date="2014-06" db="EMBL/GenBank/DDBJ databases">
        <title>Shewanella sp. YQH10.</title>
        <authorList>
            <person name="Liu Y."/>
            <person name="Zeng R."/>
        </authorList>
    </citation>
    <scope>NUCLEOTIDE SEQUENCE [LARGE SCALE GENOMIC DNA]</scope>
    <source>
        <strain evidence="3 4">YQH10</strain>
    </source>
</reference>
<dbReference type="InterPro" id="IPR035985">
    <property type="entry name" value="Ubiquitin-activating_enz"/>
</dbReference>
<dbReference type="AlphaFoldDB" id="A0A094K165"/>